<reference evidence="10 11" key="1">
    <citation type="submission" date="2017-09" db="EMBL/GenBank/DDBJ databases">
        <authorList>
            <person name="Perez-Cataluna A."/>
            <person name="Figueras M.J."/>
            <person name="Salas-Masso N."/>
        </authorList>
    </citation>
    <scope>NUCLEOTIDE SEQUENCE [LARGE SCALE GENOMIC DNA]</scope>
    <source>
        <strain evidence="10 11">F138-33</strain>
    </source>
</reference>
<organism evidence="10 11">
    <name type="scientific">Malaciobacter canalis</name>
    <dbReference type="NCBI Taxonomy" id="1912871"/>
    <lineage>
        <taxon>Bacteria</taxon>
        <taxon>Pseudomonadati</taxon>
        <taxon>Campylobacterota</taxon>
        <taxon>Epsilonproteobacteria</taxon>
        <taxon>Campylobacterales</taxon>
        <taxon>Arcobacteraceae</taxon>
        <taxon>Malaciobacter</taxon>
    </lineage>
</organism>
<evidence type="ECO:0000256" key="5">
    <source>
        <dbReference type="ARBA" id="ARBA00023163"/>
    </source>
</evidence>
<dbReference type="Gene3D" id="1.10.10.10">
    <property type="entry name" value="Winged helix-like DNA-binding domain superfamily/Winged helix DNA-binding domain"/>
    <property type="match status" value="1"/>
</dbReference>
<evidence type="ECO:0000259" key="9">
    <source>
        <dbReference type="PROSITE" id="PS51755"/>
    </source>
</evidence>
<dbReference type="SUPFAM" id="SSF52172">
    <property type="entry name" value="CheY-like"/>
    <property type="match status" value="1"/>
</dbReference>
<keyword evidence="2" id="KW-0902">Two-component regulatory system</keyword>
<evidence type="ECO:0000256" key="1">
    <source>
        <dbReference type="ARBA" id="ARBA00022553"/>
    </source>
</evidence>
<dbReference type="PANTHER" id="PTHR48111">
    <property type="entry name" value="REGULATOR OF RPOS"/>
    <property type="match status" value="1"/>
</dbReference>
<evidence type="ECO:0000256" key="2">
    <source>
        <dbReference type="ARBA" id="ARBA00023012"/>
    </source>
</evidence>
<dbReference type="Pfam" id="PF00486">
    <property type="entry name" value="Trans_reg_C"/>
    <property type="match status" value="1"/>
</dbReference>
<dbReference type="EMBL" id="NWVW01000012">
    <property type="protein sequence ID" value="PHO09229.1"/>
    <property type="molecule type" value="Genomic_DNA"/>
</dbReference>
<name>A0ABX4LMX6_9BACT</name>
<feature type="domain" description="Response regulatory" evidence="8">
    <location>
        <begin position="3"/>
        <end position="117"/>
    </location>
</feature>
<comment type="caution">
    <text evidence="10">The sequence shown here is derived from an EMBL/GenBank/DDBJ whole genome shotgun (WGS) entry which is preliminary data.</text>
</comment>
<keyword evidence="4 7" id="KW-0238">DNA-binding</keyword>
<keyword evidence="5" id="KW-0804">Transcription</keyword>
<dbReference type="PANTHER" id="PTHR48111:SF21">
    <property type="entry name" value="DNA-BINDING DUAL MASTER TRANSCRIPTIONAL REGULATOR RPAA"/>
    <property type="match status" value="1"/>
</dbReference>
<dbReference type="Pfam" id="PF00072">
    <property type="entry name" value="Response_reg"/>
    <property type="match status" value="1"/>
</dbReference>
<feature type="DNA-binding region" description="OmpR/PhoB-type" evidence="7">
    <location>
        <begin position="123"/>
        <end position="217"/>
    </location>
</feature>
<evidence type="ECO:0000256" key="6">
    <source>
        <dbReference type="PROSITE-ProRule" id="PRU00169"/>
    </source>
</evidence>
<keyword evidence="1 6" id="KW-0597">Phosphoprotein</keyword>
<evidence type="ECO:0000256" key="3">
    <source>
        <dbReference type="ARBA" id="ARBA00023015"/>
    </source>
</evidence>
<protein>
    <submittedName>
        <fullName evidence="10">Two-component system response regulator</fullName>
    </submittedName>
</protein>
<dbReference type="Proteomes" id="UP000221384">
    <property type="component" value="Unassembled WGS sequence"/>
</dbReference>
<feature type="domain" description="OmpR/PhoB-type" evidence="9">
    <location>
        <begin position="123"/>
        <end position="217"/>
    </location>
</feature>
<accession>A0ABX4LMX6</accession>
<keyword evidence="3" id="KW-0805">Transcription regulation</keyword>
<dbReference type="CDD" id="cd00383">
    <property type="entry name" value="trans_reg_C"/>
    <property type="match status" value="1"/>
</dbReference>
<dbReference type="SMART" id="SM00448">
    <property type="entry name" value="REC"/>
    <property type="match status" value="1"/>
</dbReference>
<dbReference type="InterPro" id="IPR001789">
    <property type="entry name" value="Sig_transdc_resp-reg_receiver"/>
</dbReference>
<evidence type="ECO:0000256" key="4">
    <source>
        <dbReference type="ARBA" id="ARBA00023125"/>
    </source>
</evidence>
<evidence type="ECO:0000259" key="8">
    <source>
        <dbReference type="PROSITE" id="PS50110"/>
    </source>
</evidence>
<dbReference type="SMART" id="SM00862">
    <property type="entry name" value="Trans_reg_C"/>
    <property type="match status" value="1"/>
</dbReference>
<evidence type="ECO:0000256" key="7">
    <source>
        <dbReference type="PROSITE-ProRule" id="PRU01091"/>
    </source>
</evidence>
<dbReference type="InterPro" id="IPR036388">
    <property type="entry name" value="WH-like_DNA-bd_sf"/>
</dbReference>
<proteinExistence type="predicted"/>
<dbReference type="CDD" id="cd17574">
    <property type="entry name" value="REC_OmpR"/>
    <property type="match status" value="1"/>
</dbReference>
<evidence type="ECO:0000313" key="11">
    <source>
        <dbReference type="Proteomes" id="UP000221384"/>
    </source>
</evidence>
<keyword evidence="11" id="KW-1185">Reference proteome</keyword>
<dbReference type="PROSITE" id="PS51755">
    <property type="entry name" value="OMPR_PHOB"/>
    <property type="match status" value="1"/>
</dbReference>
<dbReference type="InterPro" id="IPR001867">
    <property type="entry name" value="OmpR/PhoB-type_DNA-bd"/>
</dbReference>
<feature type="modified residue" description="4-aspartylphosphate" evidence="6">
    <location>
        <position position="52"/>
    </location>
</feature>
<dbReference type="PROSITE" id="PS50110">
    <property type="entry name" value="RESPONSE_REGULATORY"/>
    <property type="match status" value="1"/>
</dbReference>
<dbReference type="RefSeq" id="WP_099334845.1">
    <property type="nucleotide sequence ID" value="NZ_CP042812.1"/>
</dbReference>
<dbReference type="InterPro" id="IPR039420">
    <property type="entry name" value="WalR-like"/>
</dbReference>
<sequence length="217" mass="25696">MKKLLLVEDDLILQEMIAEFFNDNNYYTYSCSSYNEALNLAFEHDFDLWIFDVKIEEGNGFELLKELKESNLKTPTIFTTSLNAMEDIEKGFKVGCSDYLKKPYELKELLIRANHLTKDKKVKKSIKLNDEIIFDYESNIVYKNKKIYPISKKETKLLVLFLENKNKLLSIDYIFSELWEYEEPSFLSLRAYIKTIRKLLGKDKIINQRAQGYIFAE</sequence>
<dbReference type="Gene3D" id="3.40.50.2300">
    <property type="match status" value="1"/>
</dbReference>
<dbReference type="InterPro" id="IPR011006">
    <property type="entry name" value="CheY-like_superfamily"/>
</dbReference>
<gene>
    <name evidence="10" type="ORF">CPG37_10020</name>
</gene>
<evidence type="ECO:0000313" key="10">
    <source>
        <dbReference type="EMBL" id="PHO09229.1"/>
    </source>
</evidence>